<dbReference type="PANTHER" id="PTHR30349:SF64">
    <property type="entry name" value="PROPHAGE INTEGRASE INTD-RELATED"/>
    <property type="match status" value="1"/>
</dbReference>
<keyword evidence="2" id="KW-0238">DNA-binding</keyword>
<dbReference type="Gene3D" id="1.10.150.130">
    <property type="match status" value="1"/>
</dbReference>
<comment type="similarity">
    <text evidence="1">Belongs to the 'phage' integrase family.</text>
</comment>
<organism evidence="5 6">
    <name type="scientific">Corynebacterium pseudopelargi</name>
    <dbReference type="NCBI Taxonomy" id="2080757"/>
    <lineage>
        <taxon>Bacteria</taxon>
        <taxon>Bacillati</taxon>
        <taxon>Actinomycetota</taxon>
        <taxon>Actinomycetes</taxon>
        <taxon>Mycobacteriales</taxon>
        <taxon>Corynebacteriaceae</taxon>
        <taxon>Corynebacterium</taxon>
    </lineage>
</organism>
<dbReference type="Gene3D" id="1.10.443.10">
    <property type="entry name" value="Intergrase catalytic core"/>
    <property type="match status" value="1"/>
</dbReference>
<reference evidence="5 6" key="1">
    <citation type="submission" date="2018-11" db="EMBL/GenBank/DDBJ databases">
        <authorList>
            <person name="Kleinhagauer T."/>
            <person name="Glaeser S.P."/>
            <person name="Spergser J."/>
            <person name="Ruckert C."/>
            <person name="Kaempfer P."/>
            <person name="Busse H.-J."/>
        </authorList>
    </citation>
    <scope>NUCLEOTIDE SEQUENCE [LARGE SCALE GENOMIC DNA]</scope>
    <source>
        <strain evidence="5 6">812CH</strain>
    </source>
</reference>
<dbReference type="InterPro" id="IPR010998">
    <property type="entry name" value="Integrase_recombinase_N"/>
</dbReference>
<evidence type="ECO:0000259" key="4">
    <source>
        <dbReference type="PROSITE" id="PS51898"/>
    </source>
</evidence>
<dbReference type="RefSeq" id="WP_123959647.1">
    <property type="nucleotide sequence ID" value="NZ_CP033898.1"/>
</dbReference>
<dbReference type="PANTHER" id="PTHR30349">
    <property type="entry name" value="PHAGE INTEGRASE-RELATED"/>
    <property type="match status" value="1"/>
</dbReference>
<feature type="domain" description="Tyr recombinase" evidence="4">
    <location>
        <begin position="171"/>
        <end position="385"/>
    </location>
</feature>
<evidence type="ECO:0000256" key="2">
    <source>
        <dbReference type="ARBA" id="ARBA00023125"/>
    </source>
</evidence>
<evidence type="ECO:0000313" key="5">
    <source>
        <dbReference type="EMBL" id="AZA08629.1"/>
    </source>
</evidence>
<dbReference type="GO" id="GO:0006310">
    <property type="term" value="P:DNA recombination"/>
    <property type="evidence" value="ECO:0007669"/>
    <property type="project" value="UniProtKB-KW"/>
</dbReference>
<dbReference type="GO" id="GO:0003677">
    <property type="term" value="F:DNA binding"/>
    <property type="evidence" value="ECO:0007669"/>
    <property type="project" value="UniProtKB-KW"/>
</dbReference>
<dbReference type="KEGG" id="cpso:CPPEL_02465"/>
<dbReference type="OrthoDB" id="1822491at2"/>
<dbReference type="Pfam" id="PF00589">
    <property type="entry name" value="Phage_integrase"/>
    <property type="match status" value="1"/>
</dbReference>
<evidence type="ECO:0000256" key="3">
    <source>
        <dbReference type="ARBA" id="ARBA00023172"/>
    </source>
</evidence>
<keyword evidence="6" id="KW-1185">Reference proteome</keyword>
<dbReference type="InterPro" id="IPR002104">
    <property type="entry name" value="Integrase_catalytic"/>
</dbReference>
<evidence type="ECO:0000313" key="6">
    <source>
        <dbReference type="Proteomes" id="UP000271426"/>
    </source>
</evidence>
<dbReference type="SUPFAM" id="SSF56349">
    <property type="entry name" value="DNA breaking-rejoining enzymes"/>
    <property type="match status" value="1"/>
</dbReference>
<keyword evidence="3" id="KW-0233">DNA recombination</keyword>
<proteinExistence type="inferred from homology"/>
<dbReference type="EMBL" id="CP033898">
    <property type="protein sequence ID" value="AZA08629.1"/>
    <property type="molecule type" value="Genomic_DNA"/>
</dbReference>
<dbReference type="Proteomes" id="UP000271426">
    <property type="component" value="Chromosome"/>
</dbReference>
<protein>
    <submittedName>
        <fullName evidence="5">Site-specific tyrosine recombinase XerD</fullName>
    </submittedName>
</protein>
<gene>
    <name evidence="5" type="ORF">CPPEL_02465</name>
</gene>
<name>A0A3G6ISL6_9CORY</name>
<dbReference type="GO" id="GO:0015074">
    <property type="term" value="P:DNA integration"/>
    <property type="evidence" value="ECO:0007669"/>
    <property type="project" value="InterPro"/>
</dbReference>
<dbReference type="PROSITE" id="PS51898">
    <property type="entry name" value="TYR_RECOMBINASE"/>
    <property type="match status" value="1"/>
</dbReference>
<dbReference type="InterPro" id="IPR013762">
    <property type="entry name" value="Integrase-like_cat_sf"/>
</dbReference>
<dbReference type="AlphaFoldDB" id="A0A3G6ISL6"/>
<sequence>MGRPGLQPGEFGRMFFDQVSTGVRARVRYRDLSGSIKVVERTRKSKAAAGRALGEVIEQMQREGLPVTPRRESVGELVAAYLAWGRVHKWRPQTSDLYEHVAAKHLEAVGAVRADQVTTALAEQWLAAIEAASARRCARVILQGAFAKALREGRVSRNPIPATSTVVKPRREPRALTPGEVEAVRAAIKAYQDNERPGKAVRAAFLLPLIDLLVATGMRPNEALALTWGNVDTKAGTVEVCATVTRHKDDSGRSHLVRQPAPKTAKGRRVLLVPDWAMASLATQALDPITRAVGCMPDQLVFPSSSGGLMDLSNVRRTLRAACKGTPAEGFHPYLLRSTALTAVADVYGIMAARDVAGHASTAITELAYIERTGHAPGIEAAVADYRPR</sequence>
<dbReference type="InterPro" id="IPR050090">
    <property type="entry name" value="Tyrosine_recombinase_XerCD"/>
</dbReference>
<accession>A0A3G6ISL6</accession>
<dbReference type="InterPro" id="IPR011010">
    <property type="entry name" value="DNA_brk_join_enz"/>
</dbReference>
<evidence type="ECO:0000256" key="1">
    <source>
        <dbReference type="ARBA" id="ARBA00008857"/>
    </source>
</evidence>